<sequence length="194" mass="23222">MDQQISNTIRNAQKEKDIQILTGIIKVITQNIQYIKLNNLIQYQTFCLRRYEVKELNFGILTYDLFHSIYQNHSYQYKIQIEVFEKFCNIYHIYILTEDKYEETRIPRLRIIQNIIKSNALELAPYQEILLKPFESILKTLQQQLQKQDQNLDKEKEKFRLIICILQGLRLNSKEVDSFCGKNLIEQILKSVGQ</sequence>
<gene>
    <name evidence="1" type="ORF">POCTA_138.1.T0310201</name>
</gene>
<evidence type="ECO:0000313" key="1">
    <source>
        <dbReference type="EMBL" id="CAD8155923.1"/>
    </source>
</evidence>
<dbReference type="AlphaFoldDB" id="A0A8S1TV45"/>
<dbReference type="EMBL" id="CAJJDP010000031">
    <property type="protein sequence ID" value="CAD8155923.1"/>
    <property type="molecule type" value="Genomic_DNA"/>
</dbReference>
<reference evidence="1" key="1">
    <citation type="submission" date="2021-01" db="EMBL/GenBank/DDBJ databases">
        <authorList>
            <consortium name="Genoscope - CEA"/>
            <person name="William W."/>
        </authorList>
    </citation>
    <scope>NUCLEOTIDE SEQUENCE</scope>
</reference>
<evidence type="ECO:0000313" key="2">
    <source>
        <dbReference type="Proteomes" id="UP000683925"/>
    </source>
</evidence>
<organism evidence="1 2">
    <name type="scientific">Paramecium octaurelia</name>
    <dbReference type="NCBI Taxonomy" id="43137"/>
    <lineage>
        <taxon>Eukaryota</taxon>
        <taxon>Sar</taxon>
        <taxon>Alveolata</taxon>
        <taxon>Ciliophora</taxon>
        <taxon>Intramacronucleata</taxon>
        <taxon>Oligohymenophorea</taxon>
        <taxon>Peniculida</taxon>
        <taxon>Parameciidae</taxon>
        <taxon>Paramecium</taxon>
    </lineage>
</organism>
<accession>A0A8S1TV45</accession>
<comment type="caution">
    <text evidence="1">The sequence shown here is derived from an EMBL/GenBank/DDBJ whole genome shotgun (WGS) entry which is preliminary data.</text>
</comment>
<proteinExistence type="predicted"/>
<dbReference type="Proteomes" id="UP000683925">
    <property type="component" value="Unassembled WGS sequence"/>
</dbReference>
<protein>
    <submittedName>
        <fullName evidence="1">Uncharacterized protein</fullName>
    </submittedName>
</protein>
<name>A0A8S1TV45_PAROT</name>
<keyword evidence="2" id="KW-1185">Reference proteome</keyword>